<evidence type="ECO:0000313" key="2">
    <source>
        <dbReference type="EMBL" id="UZH55505.1"/>
    </source>
</evidence>
<dbReference type="SUPFAM" id="SSF53448">
    <property type="entry name" value="Nucleotide-diphospho-sugar transferases"/>
    <property type="match status" value="1"/>
</dbReference>
<reference evidence="2" key="1">
    <citation type="submission" date="2021-02" db="EMBL/GenBank/DDBJ databases">
        <title>Salinimicrobium sp. nov. isolated from seawater in Tongyeong, Republic of Korea.</title>
        <authorList>
            <person name="Lee S.-J."/>
        </authorList>
    </citation>
    <scope>NUCLEOTIDE SEQUENCE</scope>
    <source>
        <strain evidence="2">HN-2-9-2</strain>
    </source>
</reference>
<protein>
    <submittedName>
        <fullName evidence="2">Glycosyltransferase family 2 protein</fullName>
    </submittedName>
</protein>
<feature type="domain" description="Glycosyltransferase 2-like" evidence="1">
    <location>
        <begin position="7"/>
        <end position="133"/>
    </location>
</feature>
<dbReference type="Proteomes" id="UP001163981">
    <property type="component" value="Chromosome"/>
</dbReference>
<dbReference type="PANTHER" id="PTHR43685">
    <property type="entry name" value="GLYCOSYLTRANSFERASE"/>
    <property type="match status" value="1"/>
</dbReference>
<dbReference type="InterPro" id="IPR050834">
    <property type="entry name" value="Glycosyltransf_2"/>
</dbReference>
<name>A0ABY6NRF9_9FLAO</name>
<evidence type="ECO:0000313" key="3">
    <source>
        <dbReference type="Proteomes" id="UP001163981"/>
    </source>
</evidence>
<accession>A0ABY6NRF9</accession>
<dbReference type="CDD" id="cd00761">
    <property type="entry name" value="Glyco_tranf_GTA_type"/>
    <property type="match status" value="1"/>
</dbReference>
<dbReference type="Pfam" id="PF00535">
    <property type="entry name" value="Glycos_transf_2"/>
    <property type="match status" value="1"/>
</dbReference>
<keyword evidence="3" id="KW-1185">Reference proteome</keyword>
<dbReference type="RefSeq" id="WP_265163876.1">
    <property type="nucleotide sequence ID" value="NZ_CP069620.1"/>
</dbReference>
<proteinExistence type="predicted"/>
<dbReference type="EMBL" id="CP069620">
    <property type="protein sequence ID" value="UZH55505.1"/>
    <property type="molecule type" value="Genomic_DNA"/>
</dbReference>
<organism evidence="2 3">
    <name type="scientific">Salinimicrobium tongyeongense</name>
    <dbReference type="NCBI Taxonomy" id="2809707"/>
    <lineage>
        <taxon>Bacteria</taxon>
        <taxon>Pseudomonadati</taxon>
        <taxon>Bacteroidota</taxon>
        <taxon>Flavobacteriia</taxon>
        <taxon>Flavobacteriales</taxon>
        <taxon>Flavobacteriaceae</taxon>
        <taxon>Salinimicrobium</taxon>
    </lineage>
</organism>
<dbReference type="Gene3D" id="3.90.550.10">
    <property type="entry name" value="Spore Coat Polysaccharide Biosynthesis Protein SpsA, Chain A"/>
    <property type="match status" value="1"/>
</dbReference>
<dbReference type="InterPro" id="IPR001173">
    <property type="entry name" value="Glyco_trans_2-like"/>
</dbReference>
<dbReference type="InterPro" id="IPR029044">
    <property type="entry name" value="Nucleotide-diphossugar_trans"/>
</dbReference>
<evidence type="ECO:0000259" key="1">
    <source>
        <dbReference type="Pfam" id="PF00535"/>
    </source>
</evidence>
<dbReference type="PANTHER" id="PTHR43685:SF2">
    <property type="entry name" value="GLYCOSYLTRANSFERASE 2-LIKE DOMAIN-CONTAINING PROTEIN"/>
    <property type="match status" value="1"/>
</dbReference>
<sequence length="282" mass="33207">MKSRIISIIIPTYNRGDLLVRAVQSVIDLETEVWELIIVDDGSFDDTKIKLLPFLTDRRIRYFYQKNKGVSAARNKGVEIANGEYLIFLDSDDTLHKDLLSFLIKAEFYRYDIICWQVIKFIDGKKSIWRPVKLGKIYNGIIASFLAGSICYKKQVFLNVGGYDESMKFGENYELGMRVSNKKDLKVKIINKSLLFNYVNTTHRTSNSLENRIHSYFHMYEKHRKRYLKDRKSNFEINYLIAYVLEKSGKPVAALKFYKKSWLIAPWKTKPLLKFFYFSLFS</sequence>
<gene>
    <name evidence="2" type="ORF">JRG66_00990</name>
</gene>